<keyword evidence="6" id="KW-1185">Reference proteome</keyword>
<dbReference type="Gene3D" id="1.10.390.10">
    <property type="entry name" value="Neutral Protease Domain 2"/>
    <property type="match status" value="1"/>
</dbReference>
<feature type="binding site" evidence="2">
    <location>
        <position position="376"/>
    </location>
    <ligand>
        <name>Zn(2+)</name>
        <dbReference type="ChEBI" id="CHEBI:29105"/>
        <note>catalytic</note>
    </ligand>
</feature>
<sequence length="504" mass="55670">MQRSPKAQAWSASLALIVAMLWLGAAPLSAAPSVSDPFTAPLDVRRQEAALLPAFSADLNAAEQWDRYTVIARVDPEKRTISGRLRLEYANRAADPLDRIYFYLFPNLPEFGGRLDIHSATVDDVAVRVRYESKRFLLRIDLPASLPSGASTAVVLDFSAAAPLDAGQRYYAAFNRERGVLALASALPMAARHVEGAWQLATPLFRGDLVTGDTALYDVTLTIPAAWIAVTTGTAIESQNDGAVQTTRFVSGPQRDFTIVLTRFPSISAEVDGTRITSYFRPENPEGGRAALDAAVNALRVFNRRFGPYPLTELDIVQIDARKFLGVEYPGLIMIDRRLYAGERAGLEIIVAHEVAHQWWYSMVGNDVQNEAWLDEGLTSFTQVVYQEELRGAAAAAREIDGFRATYLRARQTGRDAPLKRPVSALRGNYTAIAYAKGALFFQALRVRIGEPAFDRFLRDYYAAFRYRIASSDDVRAVAENACACDLNDFYRDWVLTAAPVAVP</sequence>
<reference evidence="5 6" key="1">
    <citation type="submission" date="2007-08" db="EMBL/GenBank/DDBJ databases">
        <title>Complete sequence of Roseiflexus castenholzii DSM 13941.</title>
        <authorList>
            <consortium name="US DOE Joint Genome Institute"/>
            <person name="Copeland A."/>
            <person name="Lucas S."/>
            <person name="Lapidus A."/>
            <person name="Barry K."/>
            <person name="Glavina del Rio T."/>
            <person name="Dalin E."/>
            <person name="Tice H."/>
            <person name="Pitluck S."/>
            <person name="Thompson L.S."/>
            <person name="Brettin T."/>
            <person name="Bruce D."/>
            <person name="Detter J.C."/>
            <person name="Han C."/>
            <person name="Tapia R."/>
            <person name="Schmutz J."/>
            <person name="Larimer F."/>
            <person name="Land M."/>
            <person name="Hauser L."/>
            <person name="Kyrpides N."/>
            <person name="Mikhailova N."/>
            <person name="Bryant D.A."/>
            <person name="Hanada S."/>
            <person name="Tsukatani Y."/>
            <person name="Richardson P."/>
        </authorList>
    </citation>
    <scope>NUCLEOTIDE SEQUENCE [LARGE SCALE GENOMIC DNA]</scope>
    <source>
        <strain evidence="6">DSM 13941 / HLO8</strain>
    </source>
</reference>
<evidence type="ECO:0000259" key="4">
    <source>
        <dbReference type="Pfam" id="PF01433"/>
    </source>
</evidence>
<dbReference type="CDD" id="cd09604">
    <property type="entry name" value="M1_APN_like"/>
    <property type="match status" value="1"/>
</dbReference>
<keyword evidence="5" id="KW-0645">Protease</keyword>
<dbReference type="Pfam" id="PF01433">
    <property type="entry name" value="Peptidase_M1"/>
    <property type="match status" value="1"/>
</dbReference>
<feature type="chain" id="PRO_5002711444" evidence="3">
    <location>
        <begin position="31"/>
        <end position="504"/>
    </location>
</feature>
<dbReference type="PANTHER" id="PTHR45726">
    <property type="entry name" value="LEUKOTRIENE A-4 HYDROLASE"/>
    <property type="match status" value="1"/>
</dbReference>
<dbReference type="HOGENOM" id="CLU_015077_1_0_0"/>
<evidence type="ECO:0000256" key="1">
    <source>
        <dbReference type="PIRSR" id="PIRSR634015-1"/>
    </source>
</evidence>
<dbReference type="SUPFAM" id="SSF55486">
    <property type="entry name" value="Metalloproteases ('zincins'), catalytic domain"/>
    <property type="match status" value="1"/>
</dbReference>
<dbReference type="InterPro" id="IPR027268">
    <property type="entry name" value="Peptidase_M4/M1_CTD_sf"/>
</dbReference>
<organism evidence="5 6">
    <name type="scientific">Roseiflexus castenholzii (strain DSM 13941 / HLO8)</name>
    <dbReference type="NCBI Taxonomy" id="383372"/>
    <lineage>
        <taxon>Bacteria</taxon>
        <taxon>Bacillati</taxon>
        <taxon>Chloroflexota</taxon>
        <taxon>Chloroflexia</taxon>
        <taxon>Chloroflexales</taxon>
        <taxon>Roseiflexineae</taxon>
        <taxon>Roseiflexaceae</taxon>
        <taxon>Roseiflexus</taxon>
    </lineage>
</organism>
<dbReference type="Gene3D" id="2.60.40.1730">
    <property type="entry name" value="tricorn interacting facor f3 domain"/>
    <property type="match status" value="1"/>
</dbReference>
<protein>
    <submittedName>
        <fullName evidence="5">Peptidase M1 membrane alanine aminopeptidase</fullName>
    </submittedName>
</protein>
<proteinExistence type="predicted"/>
<feature type="active site" description="Proton acceptor" evidence="1">
    <location>
        <position position="354"/>
    </location>
</feature>
<evidence type="ECO:0000256" key="3">
    <source>
        <dbReference type="SAM" id="SignalP"/>
    </source>
</evidence>
<dbReference type="InterPro" id="IPR034015">
    <property type="entry name" value="M1_LTA4H"/>
</dbReference>
<accession>A7NFZ7</accession>
<dbReference type="InterPro" id="IPR014782">
    <property type="entry name" value="Peptidase_M1_dom"/>
</dbReference>
<dbReference type="EMBL" id="CP000804">
    <property type="protein sequence ID" value="ABU56384.1"/>
    <property type="molecule type" value="Genomic_DNA"/>
</dbReference>
<dbReference type="KEGG" id="rca:Rcas_0251"/>
<feature type="binding site" evidence="2">
    <location>
        <position position="353"/>
    </location>
    <ligand>
        <name>Zn(2+)</name>
        <dbReference type="ChEBI" id="CHEBI:29105"/>
        <note>catalytic</note>
    </ligand>
</feature>
<evidence type="ECO:0000313" key="6">
    <source>
        <dbReference type="Proteomes" id="UP000000263"/>
    </source>
</evidence>
<feature type="signal peptide" evidence="3">
    <location>
        <begin position="1"/>
        <end position="30"/>
    </location>
</feature>
<dbReference type="GO" id="GO:0008270">
    <property type="term" value="F:zinc ion binding"/>
    <property type="evidence" value="ECO:0007669"/>
    <property type="project" value="InterPro"/>
</dbReference>
<keyword evidence="5" id="KW-0031">Aminopeptidase</keyword>
<dbReference type="InterPro" id="IPR042097">
    <property type="entry name" value="Aminopeptidase_N-like_N_sf"/>
</dbReference>
<evidence type="ECO:0000256" key="2">
    <source>
        <dbReference type="PIRSR" id="PIRSR634015-3"/>
    </source>
</evidence>
<dbReference type="GO" id="GO:0008237">
    <property type="term" value="F:metallopeptidase activity"/>
    <property type="evidence" value="ECO:0007669"/>
    <property type="project" value="InterPro"/>
</dbReference>
<feature type="domain" description="Peptidase M1 membrane alanine aminopeptidase" evidence="4">
    <location>
        <begin position="291"/>
        <end position="494"/>
    </location>
</feature>
<dbReference type="Proteomes" id="UP000000263">
    <property type="component" value="Chromosome"/>
</dbReference>
<dbReference type="STRING" id="383372.Rcas_0251"/>
<keyword evidence="3" id="KW-0732">Signal</keyword>
<dbReference type="AlphaFoldDB" id="A7NFZ7"/>
<keyword evidence="2" id="KW-0862">Zinc</keyword>
<comment type="cofactor">
    <cofactor evidence="2">
        <name>Zn(2+)</name>
        <dbReference type="ChEBI" id="CHEBI:29105"/>
    </cofactor>
    <text evidence="2">Binds 1 zinc ion per subunit.</text>
</comment>
<evidence type="ECO:0000313" key="5">
    <source>
        <dbReference type="EMBL" id="ABU56384.1"/>
    </source>
</evidence>
<name>A7NFZ7_ROSCS</name>
<feature type="binding site" evidence="2">
    <location>
        <position position="357"/>
    </location>
    <ligand>
        <name>Zn(2+)</name>
        <dbReference type="ChEBI" id="CHEBI:29105"/>
        <note>catalytic</note>
    </ligand>
</feature>
<feature type="active site" description="Proton donor" evidence="1">
    <location>
        <position position="435"/>
    </location>
</feature>
<keyword evidence="5" id="KW-0378">Hydrolase</keyword>
<keyword evidence="2" id="KW-0479">Metal-binding</keyword>
<gene>
    <name evidence="5" type="ordered locus">Rcas_0251</name>
</gene>
<dbReference type="eggNOG" id="COG0308">
    <property type="taxonomic scope" value="Bacteria"/>
</dbReference>
<dbReference type="PANTHER" id="PTHR45726:SF3">
    <property type="entry name" value="LEUKOTRIENE A-4 HYDROLASE"/>
    <property type="match status" value="1"/>
</dbReference>
<dbReference type="GO" id="GO:0004177">
    <property type="term" value="F:aminopeptidase activity"/>
    <property type="evidence" value="ECO:0007669"/>
    <property type="project" value="UniProtKB-KW"/>
</dbReference>
<dbReference type="OrthoDB" id="9814383at2"/>